<feature type="transmembrane region" description="Helical" evidence="2">
    <location>
        <begin position="428"/>
        <end position="446"/>
    </location>
</feature>
<feature type="region of interest" description="Disordered" evidence="1">
    <location>
        <begin position="1"/>
        <end position="152"/>
    </location>
</feature>
<comment type="caution">
    <text evidence="3">The sequence shown here is derived from an EMBL/GenBank/DDBJ whole genome shotgun (WGS) entry which is preliminary data.</text>
</comment>
<feature type="compositionally biased region" description="Low complexity" evidence="1">
    <location>
        <begin position="136"/>
        <end position="148"/>
    </location>
</feature>
<keyword evidence="4" id="KW-1185">Reference proteome</keyword>
<feature type="compositionally biased region" description="Pro residues" evidence="1">
    <location>
        <begin position="68"/>
        <end position="78"/>
    </location>
</feature>
<dbReference type="OrthoDB" id="1884658at2759"/>
<sequence length="477" mass="51548">MVLMAAVENDHHRGARFAPPPPNPLAPAPRAQPPPPPSSRTRLHDFSFPTLSWGTHRVLRCSKSGPASSPPPAAPETPSPDKEKTRRPDGGGGGATGAGGSLQRQRAARRPWNLRTRRSATAAPARLVGSDDAAEEAVPAERAPAPAAEAKKRGFSIALSKEEIAEDFAAIRGSRPPRRPKKRPRTVQRQLDLLYPGLCLADVTPGSYKIEEVNTVASDSYLGKLYENLVVPTVVNGGILALYFVLWGKGLLACGPLIALLAEYAGAVLGVLSAALYGRKVNIWKKANSFGSEPLEKATQTIGMKEMVVPITAGILSALRRVLARRVSLKNQLKRRLHAITIASATCFLFPFAMWDTILGSASDSIVKLQLPSWAYLSTVLFGMVLIFYVDNVAEEKLHLVFSSPRHLMVSTGCIIVLEIFYKMDFSLLGFLVCSVILGFGIFEATSLERSKKSPLEAHELSNGVFHNQLPISALPS</sequence>
<evidence type="ECO:0000313" key="3">
    <source>
        <dbReference type="EMBL" id="RLM93602.1"/>
    </source>
</evidence>
<keyword evidence="2" id="KW-0472">Membrane</keyword>
<dbReference type="PANTHER" id="PTHR47513:SF1">
    <property type="entry name" value="OS07G0283200 PROTEIN"/>
    <property type="match status" value="1"/>
</dbReference>
<proteinExistence type="predicted"/>
<feature type="transmembrane region" description="Helical" evidence="2">
    <location>
        <begin position="258"/>
        <end position="277"/>
    </location>
</feature>
<dbReference type="Proteomes" id="UP000275267">
    <property type="component" value="Unassembled WGS sequence"/>
</dbReference>
<reference evidence="4" key="1">
    <citation type="journal article" date="2019" name="Nat. Commun.">
        <title>The genome of broomcorn millet.</title>
        <authorList>
            <person name="Zou C."/>
            <person name="Miki D."/>
            <person name="Li D."/>
            <person name="Tang Q."/>
            <person name="Xiao L."/>
            <person name="Rajput S."/>
            <person name="Deng P."/>
            <person name="Jia W."/>
            <person name="Huang R."/>
            <person name="Zhang M."/>
            <person name="Sun Y."/>
            <person name="Hu J."/>
            <person name="Fu X."/>
            <person name="Schnable P.S."/>
            <person name="Li F."/>
            <person name="Zhang H."/>
            <person name="Feng B."/>
            <person name="Zhu X."/>
            <person name="Liu R."/>
            <person name="Schnable J.C."/>
            <person name="Zhu J.-K."/>
            <person name="Zhang H."/>
        </authorList>
    </citation>
    <scope>NUCLEOTIDE SEQUENCE [LARGE SCALE GENOMIC DNA]</scope>
</reference>
<feature type="transmembrane region" description="Helical" evidence="2">
    <location>
        <begin position="229"/>
        <end position="246"/>
    </location>
</feature>
<dbReference type="STRING" id="4540.A0A3L6R296"/>
<dbReference type="AlphaFoldDB" id="A0A3L6R296"/>
<organism evidence="3 4">
    <name type="scientific">Panicum miliaceum</name>
    <name type="common">Proso millet</name>
    <name type="synonym">Broomcorn millet</name>
    <dbReference type="NCBI Taxonomy" id="4540"/>
    <lineage>
        <taxon>Eukaryota</taxon>
        <taxon>Viridiplantae</taxon>
        <taxon>Streptophyta</taxon>
        <taxon>Embryophyta</taxon>
        <taxon>Tracheophyta</taxon>
        <taxon>Spermatophyta</taxon>
        <taxon>Magnoliopsida</taxon>
        <taxon>Liliopsida</taxon>
        <taxon>Poales</taxon>
        <taxon>Poaceae</taxon>
        <taxon>PACMAD clade</taxon>
        <taxon>Panicoideae</taxon>
        <taxon>Panicodae</taxon>
        <taxon>Paniceae</taxon>
        <taxon>Panicinae</taxon>
        <taxon>Panicum</taxon>
        <taxon>Panicum sect. Panicum</taxon>
    </lineage>
</organism>
<dbReference type="InterPro" id="IPR012438">
    <property type="entry name" value="DUF1639"/>
</dbReference>
<evidence type="ECO:0000256" key="1">
    <source>
        <dbReference type="SAM" id="MobiDB-lite"/>
    </source>
</evidence>
<name>A0A3L6R296_PANMI</name>
<dbReference type="EMBL" id="PQIB02000010">
    <property type="protein sequence ID" value="RLM93602.1"/>
    <property type="molecule type" value="Genomic_DNA"/>
</dbReference>
<feature type="compositionally biased region" description="Pro residues" evidence="1">
    <location>
        <begin position="18"/>
        <end position="38"/>
    </location>
</feature>
<dbReference type="Pfam" id="PF07797">
    <property type="entry name" value="DUF1639"/>
    <property type="match status" value="1"/>
</dbReference>
<feature type="transmembrane region" description="Helical" evidence="2">
    <location>
        <begin position="374"/>
        <end position="394"/>
    </location>
</feature>
<gene>
    <name evidence="3" type="ORF">C2845_PM08G22470</name>
</gene>
<feature type="transmembrane region" description="Helical" evidence="2">
    <location>
        <begin position="406"/>
        <end position="422"/>
    </location>
</feature>
<protein>
    <submittedName>
        <fullName evidence="3">Zinc transporter 5</fullName>
    </submittedName>
</protein>
<accession>A0A3L6R296</accession>
<evidence type="ECO:0000256" key="2">
    <source>
        <dbReference type="SAM" id="Phobius"/>
    </source>
</evidence>
<feature type="transmembrane region" description="Helical" evidence="2">
    <location>
        <begin position="336"/>
        <end position="354"/>
    </location>
</feature>
<dbReference type="PANTHER" id="PTHR47513">
    <property type="entry name" value="ZINC TRANSPORTER"/>
    <property type="match status" value="1"/>
</dbReference>
<keyword evidence="2" id="KW-0812">Transmembrane</keyword>
<keyword evidence="2" id="KW-1133">Transmembrane helix</keyword>
<feature type="compositionally biased region" description="Basic and acidic residues" evidence="1">
    <location>
        <begin position="79"/>
        <end position="89"/>
    </location>
</feature>
<feature type="compositionally biased region" description="Gly residues" evidence="1">
    <location>
        <begin position="90"/>
        <end position="100"/>
    </location>
</feature>
<evidence type="ECO:0000313" key="4">
    <source>
        <dbReference type="Proteomes" id="UP000275267"/>
    </source>
</evidence>